<protein>
    <submittedName>
        <fullName evidence="2">Uncharacterized protein</fullName>
    </submittedName>
</protein>
<evidence type="ECO:0000256" key="1">
    <source>
        <dbReference type="SAM" id="MobiDB-lite"/>
    </source>
</evidence>
<evidence type="ECO:0000313" key="2">
    <source>
        <dbReference type="EMBL" id="GHD36054.1"/>
    </source>
</evidence>
<reference evidence="2 3" key="1">
    <citation type="journal article" date="2014" name="Int. J. Syst. Evol. Microbiol.">
        <title>Complete genome sequence of Corynebacterium casei LMG S-19264T (=DSM 44701T), isolated from a smear-ripened cheese.</title>
        <authorList>
            <consortium name="US DOE Joint Genome Institute (JGI-PGF)"/>
            <person name="Walter F."/>
            <person name="Albersmeier A."/>
            <person name="Kalinowski J."/>
            <person name="Ruckert C."/>
        </authorList>
    </citation>
    <scope>NUCLEOTIDE SEQUENCE [LARGE SCALE GENOMIC DNA]</scope>
    <source>
        <strain evidence="2 3">KCTC 19473</strain>
    </source>
</reference>
<evidence type="ECO:0000313" key="3">
    <source>
        <dbReference type="Proteomes" id="UP000654947"/>
    </source>
</evidence>
<organism evidence="2 3">
    <name type="scientific">Nocardiopsis kunsanensis</name>
    <dbReference type="NCBI Taxonomy" id="141693"/>
    <lineage>
        <taxon>Bacteria</taxon>
        <taxon>Bacillati</taxon>
        <taxon>Actinomycetota</taxon>
        <taxon>Actinomycetes</taxon>
        <taxon>Streptosporangiales</taxon>
        <taxon>Nocardiopsidaceae</taxon>
        <taxon>Nocardiopsis</taxon>
    </lineage>
</organism>
<feature type="region of interest" description="Disordered" evidence="1">
    <location>
        <begin position="135"/>
        <end position="211"/>
    </location>
</feature>
<keyword evidence="3" id="KW-1185">Reference proteome</keyword>
<sequence length="211" mass="22351">MTTHHTCAHARTCPCALPNSLVHREPANTGALARALGRMLARPGPPAHTVARITHVDIAFGILDALLRLGAPVPAYWIVDDESAAHTLDSVTRAYDVVSEALREVGNAAARASALRVAGRQWECLDSALCEGRRCPNRGPDRGRWSGSADPCTRGPAPEVPGGARSCGPPARGPQEARDGPEQAHRSSEGIQPMRKGRHEPLPAITGRVSP</sequence>
<dbReference type="Proteomes" id="UP000654947">
    <property type="component" value="Unassembled WGS sequence"/>
</dbReference>
<dbReference type="EMBL" id="BMXL01000037">
    <property type="protein sequence ID" value="GHD36054.1"/>
    <property type="molecule type" value="Genomic_DNA"/>
</dbReference>
<feature type="compositionally biased region" description="Basic and acidic residues" evidence="1">
    <location>
        <begin position="175"/>
        <end position="188"/>
    </location>
</feature>
<proteinExistence type="predicted"/>
<accession>A0A918XKJ5</accession>
<feature type="compositionally biased region" description="Basic and acidic residues" evidence="1">
    <location>
        <begin position="135"/>
        <end position="144"/>
    </location>
</feature>
<comment type="caution">
    <text evidence="2">The sequence shown here is derived from an EMBL/GenBank/DDBJ whole genome shotgun (WGS) entry which is preliminary data.</text>
</comment>
<dbReference type="AlphaFoldDB" id="A0A918XKJ5"/>
<gene>
    <name evidence="2" type="ORF">GCM10007147_43060</name>
</gene>
<name>A0A918XKJ5_9ACTN</name>